<evidence type="ECO:0000259" key="3">
    <source>
        <dbReference type="Pfam" id="PF02470"/>
    </source>
</evidence>
<dbReference type="InterPro" id="IPR052336">
    <property type="entry name" value="MlaD_Phospholipid_Transporter"/>
</dbReference>
<keyword evidence="6" id="KW-1185">Reference proteome</keyword>
<dbReference type="RefSeq" id="WP_179532243.1">
    <property type="nucleotide sequence ID" value="NZ_BAAAPP010000006.1"/>
</dbReference>
<dbReference type="PRINTS" id="PR01782">
    <property type="entry name" value="MCEVIRFACTOR"/>
</dbReference>
<gene>
    <name evidence="5" type="ORF">BKA05_003082</name>
</gene>
<evidence type="ECO:0000313" key="6">
    <source>
        <dbReference type="Proteomes" id="UP000537326"/>
    </source>
</evidence>
<keyword evidence="2" id="KW-1133">Transmembrane helix</keyword>
<proteinExistence type="predicted"/>
<feature type="domain" description="Mce/MlaD" evidence="3">
    <location>
        <begin position="40"/>
        <end position="113"/>
    </location>
</feature>
<reference evidence="5 6" key="1">
    <citation type="submission" date="2020-07" db="EMBL/GenBank/DDBJ databases">
        <title>Sequencing the genomes of 1000 actinobacteria strains.</title>
        <authorList>
            <person name="Klenk H.-P."/>
        </authorList>
    </citation>
    <scope>NUCLEOTIDE SEQUENCE [LARGE SCALE GENOMIC DNA]</scope>
    <source>
        <strain evidence="5 6">DSM 18248</strain>
    </source>
</reference>
<dbReference type="InterPro" id="IPR005693">
    <property type="entry name" value="Mce"/>
</dbReference>
<protein>
    <submittedName>
        <fullName evidence="5">Phospholipid/cholesterol/gamma-HCH transport system substrate-binding protein</fullName>
    </submittedName>
</protein>
<sequence>MSALIRGQARRGALGTLLIVGIVLASLNLSRLPLVGDAGTIAARFAEAGGLRGGDAVMISGAQVGKVREVRLEDGAVTAVLALTDDTVTLGNQTEAQIITTTLLGRAAVELVPEGDGALEEGDTIPVERTSSPYNITSALNQLTTESAEIDKQALQRALARTSAVLEGSQDSVGPALQGITEISRVLATNDERLAVLLDRSARVTAVLADRDQEIGSLLTAGESLFAELDARQRIIEELLRSARALSDQLRAALQENARVIGPALSQLNEIVDVLNRNRKAIQDTVTGLRGYATAFGDAASTGPWFDAYIQNLTDPATLAPVLSGILP</sequence>
<feature type="coiled-coil region" evidence="1">
    <location>
        <begin position="236"/>
        <end position="285"/>
    </location>
</feature>
<evidence type="ECO:0000313" key="5">
    <source>
        <dbReference type="EMBL" id="NYI11567.1"/>
    </source>
</evidence>
<dbReference type="Proteomes" id="UP000537326">
    <property type="component" value="Unassembled WGS sequence"/>
</dbReference>
<dbReference type="Pfam" id="PF11887">
    <property type="entry name" value="Mce4_CUP1"/>
    <property type="match status" value="1"/>
</dbReference>
<evidence type="ECO:0000256" key="1">
    <source>
        <dbReference type="SAM" id="Coils"/>
    </source>
</evidence>
<evidence type="ECO:0000259" key="4">
    <source>
        <dbReference type="Pfam" id="PF11887"/>
    </source>
</evidence>
<dbReference type="AlphaFoldDB" id="A0A7Y9YIC5"/>
<dbReference type="PANTHER" id="PTHR33371:SF18">
    <property type="entry name" value="MCE-FAMILY PROTEIN MCE3C"/>
    <property type="match status" value="1"/>
</dbReference>
<dbReference type="InterPro" id="IPR003399">
    <property type="entry name" value="Mce/MlaD"/>
</dbReference>
<dbReference type="GO" id="GO:0005576">
    <property type="term" value="C:extracellular region"/>
    <property type="evidence" value="ECO:0007669"/>
    <property type="project" value="TreeGrafter"/>
</dbReference>
<feature type="domain" description="Mammalian cell entry C-terminal" evidence="4">
    <location>
        <begin position="118"/>
        <end position="259"/>
    </location>
</feature>
<evidence type="ECO:0000256" key="2">
    <source>
        <dbReference type="SAM" id="Phobius"/>
    </source>
</evidence>
<name>A0A7Y9YIC5_9ACTN</name>
<dbReference type="NCBIfam" id="TIGR00996">
    <property type="entry name" value="Mtu_fam_mce"/>
    <property type="match status" value="1"/>
</dbReference>
<feature type="transmembrane region" description="Helical" evidence="2">
    <location>
        <begin position="12"/>
        <end position="29"/>
    </location>
</feature>
<keyword evidence="2" id="KW-0812">Transmembrane</keyword>
<dbReference type="EMBL" id="JACBZI010000001">
    <property type="protein sequence ID" value="NYI11567.1"/>
    <property type="molecule type" value="Genomic_DNA"/>
</dbReference>
<accession>A0A7Y9YIC5</accession>
<comment type="caution">
    <text evidence="5">The sequence shown here is derived from an EMBL/GenBank/DDBJ whole genome shotgun (WGS) entry which is preliminary data.</text>
</comment>
<keyword evidence="2" id="KW-0472">Membrane</keyword>
<dbReference type="Pfam" id="PF02470">
    <property type="entry name" value="MlaD"/>
    <property type="match status" value="1"/>
</dbReference>
<keyword evidence="1" id="KW-0175">Coiled coil</keyword>
<dbReference type="InterPro" id="IPR024516">
    <property type="entry name" value="Mce_C"/>
</dbReference>
<dbReference type="PANTHER" id="PTHR33371">
    <property type="entry name" value="INTERMEMBRANE PHOSPHOLIPID TRANSPORT SYSTEM BINDING PROTEIN MLAD-RELATED"/>
    <property type="match status" value="1"/>
</dbReference>
<organism evidence="5 6">
    <name type="scientific">Nocardioides marinus</name>
    <dbReference type="NCBI Taxonomy" id="374514"/>
    <lineage>
        <taxon>Bacteria</taxon>
        <taxon>Bacillati</taxon>
        <taxon>Actinomycetota</taxon>
        <taxon>Actinomycetes</taxon>
        <taxon>Propionibacteriales</taxon>
        <taxon>Nocardioidaceae</taxon>
        <taxon>Nocardioides</taxon>
    </lineage>
</organism>